<organism evidence="2 3">
    <name type="scientific">Nelumbo nucifera</name>
    <name type="common">Sacred lotus</name>
    <dbReference type="NCBI Taxonomy" id="4432"/>
    <lineage>
        <taxon>Eukaryota</taxon>
        <taxon>Viridiplantae</taxon>
        <taxon>Streptophyta</taxon>
        <taxon>Embryophyta</taxon>
        <taxon>Tracheophyta</taxon>
        <taxon>Spermatophyta</taxon>
        <taxon>Magnoliopsida</taxon>
        <taxon>Proteales</taxon>
        <taxon>Nelumbonaceae</taxon>
        <taxon>Nelumbo</taxon>
    </lineage>
</organism>
<proteinExistence type="predicted"/>
<dbReference type="Proteomes" id="UP000607653">
    <property type="component" value="Unassembled WGS sequence"/>
</dbReference>
<name>A0A822XX97_NELNU</name>
<gene>
    <name evidence="2" type="ORF">HUJ06_027712</name>
</gene>
<keyword evidence="1" id="KW-0472">Membrane</keyword>
<evidence type="ECO:0000313" key="2">
    <source>
        <dbReference type="EMBL" id="DAD26244.1"/>
    </source>
</evidence>
<feature type="transmembrane region" description="Helical" evidence="1">
    <location>
        <begin position="12"/>
        <end position="33"/>
    </location>
</feature>
<reference evidence="2 3" key="1">
    <citation type="journal article" date="2020" name="Mol. Biol. Evol.">
        <title>Distinct Expression and Methylation Patterns for Genes with Different Fates following a Single Whole-Genome Duplication in Flowering Plants.</title>
        <authorList>
            <person name="Shi T."/>
            <person name="Rahmani R.S."/>
            <person name="Gugger P.F."/>
            <person name="Wang M."/>
            <person name="Li H."/>
            <person name="Zhang Y."/>
            <person name="Li Z."/>
            <person name="Wang Q."/>
            <person name="Van de Peer Y."/>
            <person name="Marchal K."/>
            <person name="Chen J."/>
        </authorList>
    </citation>
    <scope>NUCLEOTIDE SEQUENCE [LARGE SCALE GENOMIC DNA]</scope>
    <source>
        <tissue evidence="2">Leaf</tissue>
    </source>
</reference>
<accession>A0A822XX97</accession>
<dbReference type="EMBL" id="DUZY01000002">
    <property type="protein sequence ID" value="DAD26244.1"/>
    <property type="molecule type" value="Genomic_DNA"/>
</dbReference>
<protein>
    <submittedName>
        <fullName evidence="2">Uncharacterized protein</fullName>
    </submittedName>
</protein>
<keyword evidence="1" id="KW-0812">Transmembrane</keyword>
<keyword evidence="3" id="KW-1185">Reference proteome</keyword>
<dbReference type="AlphaFoldDB" id="A0A822XX97"/>
<evidence type="ECO:0000313" key="3">
    <source>
        <dbReference type="Proteomes" id="UP000607653"/>
    </source>
</evidence>
<comment type="caution">
    <text evidence="2">The sequence shown here is derived from an EMBL/GenBank/DDBJ whole genome shotgun (WGS) entry which is preliminary data.</text>
</comment>
<evidence type="ECO:0000256" key="1">
    <source>
        <dbReference type="SAM" id="Phobius"/>
    </source>
</evidence>
<sequence>MASSNLLLSHRSLFRGSIQLLPLFLLIFHWFFFSPGE</sequence>
<keyword evidence="1" id="KW-1133">Transmembrane helix</keyword>